<feature type="signal peptide" evidence="9">
    <location>
        <begin position="1"/>
        <end position="25"/>
    </location>
</feature>
<reference evidence="10 11" key="1">
    <citation type="submission" date="2016-10" db="EMBL/GenBank/DDBJ databases">
        <authorList>
            <person name="de Groot N.N."/>
        </authorList>
    </citation>
    <scope>NUCLEOTIDE SEQUENCE [LARGE SCALE GENOMIC DNA]</scope>
    <source>
        <strain evidence="10 11">S5-249</strain>
    </source>
</reference>
<evidence type="ECO:0000256" key="1">
    <source>
        <dbReference type="ARBA" id="ARBA00004370"/>
    </source>
</evidence>
<sequence length="474" mass="50045">MTFPYSKSTRVLPLAVAALMGGCAAVPDLGPTPTPATPARFATTQSLAGPVAAWPEDRWWQSLGDPQLAQLVEEALVASPDLASADARLRRAQGLAEQAGAARLPTLSATATPELAKQSYNNGIPAQFVPKGWNDYGRATIDLRYELDFFGRNRAAFRAATSERQAAEVEARAARLAVAASVAEAYADLARLFAERDAAEATLRVRGETASLVRRRVENGLDTRGEQSQAEAGVRAARAQLAAGDEAIALTRNRLAALLGAGPDRGLAIARPPRIAPRADGLPPSLALDLVGRRADIVAARLRAEAAAQRIKVARANFYPNVNLAALIGVQSLGLDNIVRSGSTIGSVAPAISLPIFQGGRLSGQYREARGDYDAAVALYDQTLTRALNEVADAAASRRALATRLAETRAAVAASEDAYRIARQRYEGGLSTFLNVLSAEDALTQNRRLLAELDARALALDVQLIRALGGGFAA</sequence>
<dbReference type="Pfam" id="PF02321">
    <property type="entry name" value="OEP"/>
    <property type="match status" value="2"/>
</dbReference>
<dbReference type="STRING" id="1166337.SAMN05192580_3845"/>
<dbReference type="NCBIfam" id="TIGR01845">
    <property type="entry name" value="outer_NodT"/>
    <property type="match status" value="1"/>
</dbReference>
<dbReference type="SUPFAM" id="SSF56954">
    <property type="entry name" value="Outer membrane efflux proteins (OEP)"/>
    <property type="match status" value="1"/>
</dbReference>
<comment type="similarity">
    <text evidence="2 9">Belongs to the outer membrane factor (OMF) (TC 1.B.17) family.</text>
</comment>
<evidence type="ECO:0000256" key="8">
    <source>
        <dbReference type="ARBA" id="ARBA00023288"/>
    </source>
</evidence>
<dbReference type="EMBL" id="FOZG01000003">
    <property type="protein sequence ID" value="SFS13045.1"/>
    <property type="molecule type" value="Genomic_DNA"/>
</dbReference>
<evidence type="ECO:0000256" key="5">
    <source>
        <dbReference type="ARBA" id="ARBA00022729"/>
    </source>
</evidence>
<evidence type="ECO:0000256" key="9">
    <source>
        <dbReference type="RuleBase" id="RU362097"/>
    </source>
</evidence>
<keyword evidence="8 9" id="KW-0449">Lipoprotein</keyword>
<keyword evidence="7 9" id="KW-0564">Palmitate</keyword>
<keyword evidence="6 9" id="KW-0472">Membrane</keyword>
<proteinExistence type="inferred from homology"/>
<dbReference type="Proteomes" id="UP000198824">
    <property type="component" value="Unassembled WGS sequence"/>
</dbReference>
<gene>
    <name evidence="10" type="ORF">SAMN05192580_3845</name>
</gene>
<keyword evidence="5 9" id="KW-0732">Signal</keyword>
<dbReference type="GO" id="GO:0015562">
    <property type="term" value="F:efflux transmembrane transporter activity"/>
    <property type="evidence" value="ECO:0007669"/>
    <property type="project" value="InterPro"/>
</dbReference>
<dbReference type="PANTHER" id="PTHR30203">
    <property type="entry name" value="OUTER MEMBRANE CATION EFFLUX PROTEIN"/>
    <property type="match status" value="1"/>
</dbReference>
<protein>
    <submittedName>
        <fullName evidence="10">Efflux transporter, outer membrane factor (OMF) lipoprotein, NodT family</fullName>
    </submittedName>
</protein>
<comment type="subcellular location">
    <subcellularLocation>
        <location evidence="9">Cell membrane</location>
        <topology evidence="9">Lipid-anchor</topology>
    </subcellularLocation>
    <subcellularLocation>
        <location evidence="1">Membrane</location>
    </subcellularLocation>
</comment>
<evidence type="ECO:0000313" key="10">
    <source>
        <dbReference type="EMBL" id="SFS13045.1"/>
    </source>
</evidence>
<dbReference type="PROSITE" id="PS51257">
    <property type="entry name" value="PROKAR_LIPOPROTEIN"/>
    <property type="match status" value="1"/>
</dbReference>
<keyword evidence="3 9" id="KW-1134">Transmembrane beta strand</keyword>
<organism evidence="10 11">
    <name type="scientific">Sphingomonas jatrophae</name>
    <dbReference type="NCBI Taxonomy" id="1166337"/>
    <lineage>
        <taxon>Bacteria</taxon>
        <taxon>Pseudomonadati</taxon>
        <taxon>Pseudomonadota</taxon>
        <taxon>Alphaproteobacteria</taxon>
        <taxon>Sphingomonadales</taxon>
        <taxon>Sphingomonadaceae</taxon>
        <taxon>Sphingomonas</taxon>
    </lineage>
</organism>
<dbReference type="GO" id="GO:0005886">
    <property type="term" value="C:plasma membrane"/>
    <property type="evidence" value="ECO:0007669"/>
    <property type="project" value="UniProtKB-SubCell"/>
</dbReference>
<dbReference type="AlphaFoldDB" id="A0A1I6MBG0"/>
<dbReference type="PANTHER" id="PTHR30203:SF20">
    <property type="entry name" value="MULTIDRUG RESISTANCE OUTER MEMBRANE PROTEIN MDTP-RELATED"/>
    <property type="match status" value="1"/>
</dbReference>
<evidence type="ECO:0000256" key="7">
    <source>
        <dbReference type="ARBA" id="ARBA00023139"/>
    </source>
</evidence>
<evidence type="ECO:0000313" key="11">
    <source>
        <dbReference type="Proteomes" id="UP000198824"/>
    </source>
</evidence>
<evidence type="ECO:0000256" key="3">
    <source>
        <dbReference type="ARBA" id="ARBA00022452"/>
    </source>
</evidence>
<name>A0A1I6MBG0_9SPHN</name>
<dbReference type="InterPro" id="IPR003423">
    <property type="entry name" value="OMP_efflux"/>
</dbReference>
<dbReference type="Gene3D" id="2.20.200.10">
    <property type="entry name" value="Outer membrane efflux proteins (OEP)"/>
    <property type="match status" value="1"/>
</dbReference>
<accession>A0A1I6MBG0</accession>
<evidence type="ECO:0000256" key="6">
    <source>
        <dbReference type="ARBA" id="ARBA00023136"/>
    </source>
</evidence>
<keyword evidence="11" id="KW-1185">Reference proteome</keyword>
<dbReference type="InterPro" id="IPR010131">
    <property type="entry name" value="MdtP/NodT-like"/>
</dbReference>
<dbReference type="Gene3D" id="1.20.1600.10">
    <property type="entry name" value="Outer membrane efflux proteins (OEP)"/>
    <property type="match status" value="1"/>
</dbReference>
<feature type="chain" id="PRO_5011327622" evidence="9">
    <location>
        <begin position="26"/>
        <end position="474"/>
    </location>
</feature>
<keyword evidence="4 9" id="KW-0812">Transmembrane</keyword>
<evidence type="ECO:0000256" key="2">
    <source>
        <dbReference type="ARBA" id="ARBA00007613"/>
    </source>
</evidence>
<evidence type="ECO:0000256" key="4">
    <source>
        <dbReference type="ARBA" id="ARBA00022692"/>
    </source>
</evidence>